<keyword evidence="1" id="KW-1133">Transmembrane helix</keyword>
<proteinExistence type="predicted"/>
<comment type="caution">
    <text evidence="2">The sequence shown here is derived from an EMBL/GenBank/DDBJ whole genome shotgun (WGS) entry which is preliminary data.</text>
</comment>
<keyword evidence="1" id="KW-0812">Transmembrane</keyword>
<reference evidence="2 3" key="1">
    <citation type="journal article" date="2015" name="Genome Biol.">
        <title>Comparative genomics of Steinernema reveals deeply conserved gene regulatory networks.</title>
        <authorList>
            <person name="Dillman A.R."/>
            <person name="Macchietto M."/>
            <person name="Porter C.F."/>
            <person name="Rogers A."/>
            <person name="Williams B."/>
            <person name="Antoshechkin I."/>
            <person name="Lee M.M."/>
            <person name="Goodwin Z."/>
            <person name="Lu X."/>
            <person name="Lewis E.E."/>
            <person name="Goodrich-Blair H."/>
            <person name="Stock S.P."/>
            <person name="Adams B.J."/>
            <person name="Sternberg P.W."/>
            <person name="Mortazavi A."/>
        </authorList>
    </citation>
    <scope>NUCLEOTIDE SEQUENCE [LARGE SCALE GENOMIC DNA]</scope>
    <source>
        <strain evidence="2 3">ALL</strain>
    </source>
</reference>
<dbReference type="EMBL" id="AZBU02000001">
    <property type="protein sequence ID" value="TMS32484.1"/>
    <property type="molecule type" value="Genomic_DNA"/>
</dbReference>
<reference evidence="2 3" key="2">
    <citation type="journal article" date="2019" name="G3 (Bethesda)">
        <title>Hybrid Assembly of the Genome of the Entomopathogenic Nematode Steinernema carpocapsae Identifies the X-Chromosome.</title>
        <authorList>
            <person name="Serra L."/>
            <person name="Macchietto M."/>
            <person name="Macias-Munoz A."/>
            <person name="McGill C.J."/>
            <person name="Rodriguez I.M."/>
            <person name="Rodriguez B."/>
            <person name="Murad R."/>
            <person name="Mortazavi A."/>
        </authorList>
    </citation>
    <scope>NUCLEOTIDE SEQUENCE [LARGE SCALE GENOMIC DNA]</scope>
    <source>
        <strain evidence="2 3">ALL</strain>
    </source>
</reference>
<protein>
    <submittedName>
        <fullName evidence="2">Uncharacterized protein</fullName>
    </submittedName>
</protein>
<gene>
    <name evidence="2" type="ORF">L596_000314</name>
</gene>
<evidence type="ECO:0000313" key="2">
    <source>
        <dbReference type="EMBL" id="TMS32484.1"/>
    </source>
</evidence>
<sequence length="82" mass="9136">MATLGEQKPARIGVIRVCDFMWLGQAFIIIVLLCCVTLSSGPVSRNENITGNTAQEHNDGFISYFCDQLQPVPDPKFNQVFM</sequence>
<name>A0A4U8UHZ6_STECR</name>
<keyword evidence="1" id="KW-0472">Membrane</keyword>
<evidence type="ECO:0000256" key="1">
    <source>
        <dbReference type="SAM" id="Phobius"/>
    </source>
</evidence>
<dbReference type="Proteomes" id="UP000298663">
    <property type="component" value="Unassembled WGS sequence"/>
</dbReference>
<keyword evidence="3" id="KW-1185">Reference proteome</keyword>
<organism evidence="2 3">
    <name type="scientific">Steinernema carpocapsae</name>
    <name type="common">Entomopathogenic nematode</name>
    <dbReference type="NCBI Taxonomy" id="34508"/>
    <lineage>
        <taxon>Eukaryota</taxon>
        <taxon>Metazoa</taxon>
        <taxon>Ecdysozoa</taxon>
        <taxon>Nematoda</taxon>
        <taxon>Chromadorea</taxon>
        <taxon>Rhabditida</taxon>
        <taxon>Tylenchina</taxon>
        <taxon>Panagrolaimomorpha</taxon>
        <taxon>Strongyloidoidea</taxon>
        <taxon>Steinernematidae</taxon>
        <taxon>Steinernema</taxon>
    </lineage>
</organism>
<accession>A0A4U8UHZ6</accession>
<feature type="transmembrane region" description="Helical" evidence="1">
    <location>
        <begin position="20"/>
        <end position="39"/>
    </location>
</feature>
<evidence type="ECO:0000313" key="3">
    <source>
        <dbReference type="Proteomes" id="UP000298663"/>
    </source>
</evidence>
<dbReference type="AlphaFoldDB" id="A0A4U8UHZ6"/>